<dbReference type="AlphaFoldDB" id="A0AAJ5EET2"/>
<evidence type="ECO:0000256" key="3">
    <source>
        <dbReference type="ARBA" id="ARBA00023125"/>
    </source>
</evidence>
<evidence type="ECO:0000256" key="1">
    <source>
        <dbReference type="ARBA" id="ARBA00011046"/>
    </source>
</evidence>
<evidence type="ECO:0000313" key="8">
    <source>
        <dbReference type="Proteomes" id="UP000297725"/>
    </source>
</evidence>
<name>A0AAJ5EET2_9ENTE</name>
<evidence type="ECO:0000313" key="5">
    <source>
        <dbReference type="EMBL" id="QCA28569.1"/>
    </source>
</evidence>
<evidence type="ECO:0000313" key="6">
    <source>
        <dbReference type="EMBL" id="TFZ40623.1"/>
    </source>
</evidence>
<reference evidence="5 7" key="2">
    <citation type="journal article" date="2020" name="Int. J. Syst. Evol. Microbiol.">
        <title>Vagococcus xieshaowenii sp. nov., isolated from snow finch (Montifringilla taczanowskii) cloacal content.</title>
        <authorList>
            <person name="Ge Y."/>
            <person name="Yang J."/>
            <person name="Lai X.H."/>
            <person name="Zhang G."/>
            <person name="Jin D."/>
            <person name="Lu S."/>
            <person name="Wang B."/>
            <person name="Huang Y."/>
            <person name="Huang Y."/>
            <person name="Ren Z."/>
            <person name="Zhang X."/>
            <person name="Xu J."/>
        </authorList>
    </citation>
    <scope>NUCLEOTIDE SEQUENCE [LARGE SCALE GENOMIC DNA]</scope>
    <source>
        <strain evidence="7">personal::cf-49</strain>
        <strain evidence="5">Personal::cf-49</strain>
    </source>
</reference>
<dbReference type="GO" id="GO:0045892">
    <property type="term" value="P:negative regulation of DNA-templated transcription"/>
    <property type="evidence" value="ECO:0007669"/>
    <property type="project" value="InterPro"/>
</dbReference>
<protein>
    <submittedName>
        <fullName evidence="6">CopY/TcrY family copper transport repressor</fullName>
    </submittedName>
</protein>
<dbReference type="InterPro" id="IPR014071">
    <property type="entry name" value="Cu_transp_CopY/TcrY"/>
</dbReference>
<evidence type="ECO:0000256" key="2">
    <source>
        <dbReference type="ARBA" id="ARBA00023015"/>
    </source>
</evidence>
<dbReference type="NCBIfam" id="TIGR02698">
    <property type="entry name" value="CopY_TcrY"/>
    <property type="match status" value="1"/>
</dbReference>
<accession>A0AAJ5EET2</accession>
<organism evidence="6 8">
    <name type="scientific">Vagococcus xieshaowenii</name>
    <dbReference type="NCBI Taxonomy" id="2562451"/>
    <lineage>
        <taxon>Bacteria</taxon>
        <taxon>Bacillati</taxon>
        <taxon>Bacillota</taxon>
        <taxon>Bacilli</taxon>
        <taxon>Lactobacillales</taxon>
        <taxon>Enterococcaceae</taxon>
        <taxon>Vagococcus</taxon>
    </lineage>
</organism>
<dbReference type="EMBL" id="CP038865">
    <property type="protein sequence ID" value="QCA28569.1"/>
    <property type="molecule type" value="Genomic_DNA"/>
</dbReference>
<keyword evidence="3" id="KW-0238">DNA-binding</keyword>
<dbReference type="Proteomes" id="UP000296883">
    <property type="component" value="Chromosome"/>
</dbReference>
<dbReference type="EMBL" id="SRHU01000024">
    <property type="protein sequence ID" value="TFZ40623.1"/>
    <property type="molecule type" value="Genomic_DNA"/>
</dbReference>
<proteinExistence type="inferred from homology"/>
<keyword evidence="7" id="KW-1185">Reference proteome</keyword>
<dbReference type="GO" id="GO:0003677">
    <property type="term" value="F:DNA binding"/>
    <property type="evidence" value="ECO:0007669"/>
    <property type="project" value="UniProtKB-KW"/>
</dbReference>
<dbReference type="InterPro" id="IPR036390">
    <property type="entry name" value="WH_DNA-bd_sf"/>
</dbReference>
<dbReference type="Proteomes" id="UP000297725">
    <property type="component" value="Unassembled WGS sequence"/>
</dbReference>
<dbReference type="Pfam" id="PF03965">
    <property type="entry name" value="Penicillinase_R"/>
    <property type="match status" value="1"/>
</dbReference>
<dbReference type="RefSeq" id="WP_135254829.1">
    <property type="nucleotide sequence ID" value="NZ_CP038865.1"/>
</dbReference>
<comment type="similarity">
    <text evidence="1">Belongs to the BlaI transcriptional regulatory family.</text>
</comment>
<sequence length="143" mass="15955">MEISEAEWEIIRVVWANGQVTSSEIVSVLSKKTSWKTSTVKTLLSRLVQKNYLVANKSGNKFIYQATISENEAIKHKLSHLMSQVCAKKQGEVLHSLIEQVEMTQSDITELLDLLEHKKQTAPDSIACNCIPGQCTCHLEGGK</sequence>
<gene>
    <name evidence="6" type="ORF">E4031_07500</name>
    <name evidence="5" type="ORF">E4Z98_04275</name>
</gene>
<dbReference type="Gene3D" id="1.10.10.10">
    <property type="entry name" value="Winged helix-like DNA-binding domain superfamily/Winged helix DNA-binding domain"/>
    <property type="match status" value="1"/>
</dbReference>
<keyword evidence="2" id="KW-0805">Transcription regulation</keyword>
<evidence type="ECO:0000256" key="4">
    <source>
        <dbReference type="ARBA" id="ARBA00023163"/>
    </source>
</evidence>
<dbReference type="SUPFAM" id="SSF46785">
    <property type="entry name" value="Winged helix' DNA-binding domain"/>
    <property type="match status" value="1"/>
</dbReference>
<evidence type="ECO:0000313" key="7">
    <source>
        <dbReference type="Proteomes" id="UP000296883"/>
    </source>
</evidence>
<dbReference type="InterPro" id="IPR036388">
    <property type="entry name" value="WH-like_DNA-bd_sf"/>
</dbReference>
<dbReference type="InterPro" id="IPR005650">
    <property type="entry name" value="BlaI_family"/>
</dbReference>
<dbReference type="PIRSF" id="PIRSF019455">
    <property type="entry name" value="CopR_AtkY"/>
    <property type="match status" value="1"/>
</dbReference>
<reference evidence="6 8" key="1">
    <citation type="submission" date="2019-03" db="EMBL/GenBank/DDBJ databases">
        <title>Vagococcus sp. was isolated fron gut of Carduelis flavirostris.</title>
        <authorList>
            <person name="Ge Y."/>
        </authorList>
    </citation>
    <scope>NUCLEOTIDE SEQUENCE [LARGE SCALE GENOMIC DNA]</scope>
    <source>
        <strain evidence="6 8">CF-210</strain>
    </source>
</reference>
<keyword evidence="4" id="KW-0804">Transcription</keyword>